<gene>
    <name evidence="7" type="ORF">E1163_23075</name>
</gene>
<keyword evidence="5" id="KW-0732">Signal</keyword>
<keyword evidence="2" id="KW-0645">Protease</keyword>
<dbReference type="Gene3D" id="2.60.40.10">
    <property type="entry name" value="Immunoglobulins"/>
    <property type="match status" value="1"/>
</dbReference>
<accession>A0ABW9RXC7</accession>
<evidence type="ECO:0000256" key="2">
    <source>
        <dbReference type="ARBA" id="ARBA00022670"/>
    </source>
</evidence>
<keyword evidence="3" id="KW-0378">Hydrolase</keyword>
<keyword evidence="4" id="KW-0720">Serine protease</keyword>
<comment type="similarity">
    <text evidence="1">Belongs to the peptidase S51 family.</text>
</comment>
<dbReference type="Gene3D" id="3.40.50.880">
    <property type="match status" value="1"/>
</dbReference>
<dbReference type="InterPro" id="IPR026444">
    <property type="entry name" value="Secre_tail"/>
</dbReference>
<comment type="caution">
    <text evidence="7">The sequence shown here is derived from an EMBL/GenBank/DDBJ whole genome shotgun (WGS) entry which is preliminary data.</text>
</comment>
<dbReference type="RefSeq" id="WP_155174858.1">
    <property type="nucleotide sequence ID" value="NZ_BAAAFL010000016.1"/>
</dbReference>
<dbReference type="PANTHER" id="PTHR36175">
    <property type="entry name" value="CYANOPHYCINASE"/>
    <property type="match status" value="1"/>
</dbReference>
<feature type="domain" description="Secretion system C-terminal sorting" evidence="6">
    <location>
        <begin position="682"/>
        <end position="749"/>
    </location>
</feature>
<keyword evidence="8" id="KW-1185">Reference proteome</keyword>
<evidence type="ECO:0000256" key="4">
    <source>
        <dbReference type="ARBA" id="ARBA00022825"/>
    </source>
</evidence>
<evidence type="ECO:0000256" key="3">
    <source>
        <dbReference type="ARBA" id="ARBA00022801"/>
    </source>
</evidence>
<dbReference type="InterPro" id="IPR005320">
    <property type="entry name" value="Peptidase_S51"/>
</dbReference>
<feature type="signal peptide" evidence="5">
    <location>
        <begin position="1"/>
        <end position="19"/>
    </location>
</feature>
<dbReference type="InterPro" id="IPR013783">
    <property type="entry name" value="Ig-like_fold"/>
</dbReference>
<protein>
    <submittedName>
        <fullName evidence="7">T9SS type A sorting domain-containing protein</fullName>
    </submittedName>
</protein>
<sequence>MKSFKLVLLLLLVPVISHAQGKIMLVGGGTELNTDWSWSNTPYKWAIDQSDNKKVAIISYSLGGDPAWLPDYFIGLGATEAANFEINTADSANSPLTYDALMSYDVLFFKGGDQSNYYTTYKGSKVTEAITDKYNEGGVISGTSAGMAILSGVMYTAENNTVYPDEVLENIYDGGITLKNDFVSILDDYVADTHFAERGRFPRLLAFIGNWYLTEGSLISGIGMDDRTAFCINEMNIGTAYGTGAVSIYSTNSFSADAARPIADSVHATYLTHGMSYDLTAREMTSDYIMGISPTINQENGNYTLYLSGSAPLSHNEALLNDFLSGVSSDIVIVSSGNSSLYQHYASHLQSNSNFEVTLVKPVVSNDTCQNVTERNAIRSSSAFLFVDNDPEVLFDFLENDVTGKLLSEHIAKDENIIAFMGEDAKLAGAVHVTNNQEDPLNAYYGELAYDDGLELLKTSIIMPDTYDPSSADYYENNAASVKYAMVTKRLRYGFYLNERSFIKFYQEGGQNYVDSHGPYSSILLTNNGTYGSVASQQVNSSGNVRNIVGFDQMKFSLISNSPVKVGFPGNSETPEVNYELEAPAELTAAVSNGEVLLTWSNINEGSVEFNIERSTDGLSYSLIGTTNDVAFTDDLYELGNAYDYKVAAFKGNTYSCYSNIAKVNAITGVEPTDGNGPQFSPNPARGYITLQGITSGLTSEIVICDAQGKIVGTVSASETATINLRHLKPGTYHLKILNGKQILNRKIILLSE</sequence>
<dbReference type="SUPFAM" id="SSF52317">
    <property type="entry name" value="Class I glutamine amidotransferase-like"/>
    <property type="match status" value="1"/>
</dbReference>
<dbReference type="Proteomes" id="UP000798808">
    <property type="component" value="Unassembled WGS sequence"/>
</dbReference>
<proteinExistence type="inferred from homology"/>
<evidence type="ECO:0000259" key="6">
    <source>
        <dbReference type="Pfam" id="PF18962"/>
    </source>
</evidence>
<dbReference type="Pfam" id="PF03575">
    <property type="entry name" value="Peptidase_S51"/>
    <property type="match status" value="1"/>
</dbReference>
<feature type="chain" id="PRO_5046835497" evidence="5">
    <location>
        <begin position="20"/>
        <end position="753"/>
    </location>
</feature>
<reference evidence="7 8" key="1">
    <citation type="submission" date="2019-02" db="EMBL/GenBank/DDBJ databases">
        <authorList>
            <person name="Goldberg S.R."/>
            <person name="Haltli B.A."/>
            <person name="Correa H."/>
            <person name="Russell K.G."/>
        </authorList>
    </citation>
    <scope>NUCLEOTIDE SEQUENCE [LARGE SCALE GENOMIC DNA]</scope>
    <source>
        <strain evidence="7 8">JCM 16186</strain>
    </source>
</reference>
<evidence type="ECO:0000313" key="8">
    <source>
        <dbReference type="Proteomes" id="UP000798808"/>
    </source>
</evidence>
<evidence type="ECO:0000256" key="5">
    <source>
        <dbReference type="SAM" id="SignalP"/>
    </source>
</evidence>
<dbReference type="NCBIfam" id="TIGR04183">
    <property type="entry name" value="Por_Secre_tail"/>
    <property type="match status" value="1"/>
</dbReference>
<dbReference type="PANTHER" id="PTHR36175:SF1">
    <property type="entry name" value="CYANOPHYCINASE"/>
    <property type="match status" value="1"/>
</dbReference>
<dbReference type="CDD" id="cd03145">
    <property type="entry name" value="GAT1_cyanophycinase"/>
    <property type="match status" value="1"/>
</dbReference>
<name>A0ABW9RXC7_9BACT</name>
<organism evidence="7 8">
    <name type="scientific">Fulvivirga kasyanovii</name>
    <dbReference type="NCBI Taxonomy" id="396812"/>
    <lineage>
        <taxon>Bacteria</taxon>
        <taxon>Pseudomonadati</taxon>
        <taxon>Bacteroidota</taxon>
        <taxon>Cytophagia</taxon>
        <taxon>Cytophagales</taxon>
        <taxon>Fulvivirgaceae</taxon>
        <taxon>Fulvivirga</taxon>
    </lineage>
</organism>
<dbReference type="Pfam" id="PF18962">
    <property type="entry name" value="Por_Secre_tail"/>
    <property type="match status" value="1"/>
</dbReference>
<dbReference type="InterPro" id="IPR029062">
    <property type="entry name" value="Class_I_gatase-like"/>
</dbReference>
<evidence type="ECO:0000313" key="7">
    <source>
        <dbReference type="EMBL" id="MTI27858.1"/>
    </source>
</evidence>
<dbReference type="EMBL" id="SMLW01000645">
    <property type="protein sequence ID" value="MTI27858.1"/>
    <property type="molecule type" value="Genomic_DNA"/>
</dbReference>
<evidence type="ECO:0000256" key="1">
    <source>
        <dbReference type="ARBA" id="ARBA00006534"/>
    </source>
</evidence>